<dbReference type="InterPro" id="IPR036138">
    <property type="entry name" value="PBP_dimer_sf"/>
</dbReference>
<dbReference type="GO" id="GO:0009252">
    <property type="term" value="P:peptidoglycan biosynthetic process"/>
    <property type="evidence" value="ECO:0007669"/>
    <property type="project" value="UniProtKB-KW"/>
</dbReference>
<evidence type="ECO:0000256" key="3">
    <source>
        <dbReference type="ARBA" id="ARBA00022475"/>
    </source>
</evidence>
<keyword evidence="11" id="KW-1133">Transmembrane helix</keyword>
<keyword evidence="12" id="KW-0472">Membrane</keyword>
<dbReference type="GO" id="GO:0071555">
    <property type="term" value="P:cell wall organization"/>
    <property type="evidence" value="ECO:0007669"/>
    <property type="project" value="UniProtKB-KW"/>
</dbReference>
<keyword evidence="9" id="KW-0133">Cell shape</keyword>
<protein>
    <submittedName>
        <fullName evidence="16">Penicillin-binding protein 2</fullName>
        <ecNumber evidence="16">3.4.16.4</ecNumber>
    </submittedName>
</protein>
<dbReference type="SUPFAM" id="SSF56601">
    <property type="entry name" value="beta-lactamase/transpeptidase-like"/>
    <property type="match status" value="1"/>
</dbReference>
<keyword evidence="10" id="KW-0573">Peptidoglycan synthesis</keyword>
<keyword evidence="3" id="KW-1003">Cell membrane</keyword>
<evidence type="ECO:0000256" key="9">
    <source>
        <dbReference type="ARBA" id="ARBA00022960"/>
    </source>
</evidence>
<dbReference type="InterPro" id="IPR017790">
    <property type="entry name" value="Penicillin-binding_protein_2"/>
</dbReference>
<keyword evidence="8 16" id="KW-0378">Hydrolase</keyword>
<dbReference type="SUPFAM" id="SSF56519">
    <property type="entry name" value="Penicillin binding protein dimerisation domain"/>
    <property type="match status" value="1"/>
</dbReference>
<keyword evidence="4" id="KW-0997">Cell inner membrane</keyword>
<evidence type="ECO:0000256" key="5">
    <source>
        <dbReference type="ARBA" id="ARBA00022645"/>
    </source>
</evidence>
<dbReference type="GO" id="GO:0008658">
    <property type="term" value="F:penicillin binding"/>
    <property type="evidence" value="ECO:0007669"/>
    <property type="project" value="InterPro"/>
</dbReference>
<dbReference type="GO" id="GO:0006508">
    <property type="term" value="P:proteolysis"/>
    <property type="evidence" value="ECO:0007669"/>
    <property type="project" value="UniProtKB-KW"/>
</dbReference>
<dbReference type="InterPro" id="IPR050515">
    <property type="entry name" value="Beta-lactam/transpept"/>
</dbReference>
<reference evidence="16" key="1">
    <citation type="journal article" date="2021" name="PeerJ">
        <title>Extensive microbial diversity within the chicken gut microbiome revealed by metagenomics and culture.</title>
        <authorList>
            <person name="Gilroy R."/>
            <person name="Ravi A."/>
            <person name="Getino M."/>
            <person name="Pursley I."/>
            <person name="Horton D.L."/>
            <person name="Alikhan N.F."/>
            <person name="Baker D."/>
            <person name="Gharbi K."/>
            <person name="Hall N."/>
            <person name="Watson M."/>
            <person name="Adriaenssens E.M."/>
            <person name="Foster-Nyarko E."/>
            <person name="Jarju S."/>
            <person name="Secka A."/>
            <person name="Antonio M."/>
            <person name="Oren A."/>
            <person name="Chaudhuri R.R."/>
            <person name="La Ragione R."/>
            <person name="Hildebrand F."/>
            <person name="Pallen M.J."/>
        </authorList>
    </citation>
    <scope>NUCLEOTIDE SEQUENCE</scope>
    <source>
        <strain evidence="16">ChiHjej11B10-19426</strain>
    </source>
</reference>
<accession>A0A9D2DEN3</accession>
<dbReference type="InterPro" id="IPR012338">
    <property type="entry name" value="Beta-lactam/transpept-like"/>
</dbReference>
<evidence type="ECO:0000256" key="1">
    <source>
        <dbReference type="ARBA" id="ARBA00004167"/>
    </source>
</evidence>
<evidence type="ECO:0000256" key="10">
    <source>
        <dbReference type="ARBA" id="ARBA00022984"/>
    </source>
</evidence>
<evidence type="ECO:0000256" key="12">
    <source>
        <dbReference type="ARBA" id="ARBA00023136"/>
    </source>
</evidence>
<dbReference type="GO" id="GO:0005886">
    <property type="term" value="C:plasma membrane"/>
    <property type="evidence" value="ECO:0007669"/>
    <property type="project" value="UniProtKB-SubCell"/>
</dbReference>
<evidence type="ECO:0000256" key="2">
    <source>
        <dbReference type="ARBA" id="ARBA00004236"/>
    </source>
</evidence>
<evidence type="ECO:0000256" key="4">
    <source>
        <dbReference type="ARBA" id="ARBA00022519"/>
    </source>
</evidence>
<feature type="domain" description="Penicillin-binding protein transpeptidase" evidence="14">
    <location>
        <begin position="247"/>
        <end position="573"/>
    </location>
</feature>
<organism evidence="16 17">
    <name type="scientific">Candidatus Tidjanibacter faecipullorum</name>
    <dbReference type="NCBI Taxonomy" id="2838766"/>
    <lineage>
        <taxon>Bacteria</taxon>
        <taxon>Pseudomonadati</taxon>
        <taxon>Bacteroidota</taxon>
        <taxon>Bacteroidia</taxon>
        <taxon>Bacteroidales</taxon>
        <taxon>Rikenellaceae</taxon>
        <taxon>Tidjanibacter</taxon>
    </lineage>
</organism>
<dbReference type="FunFam" id="3.40.710.10:FF:000024">
    <property type="entry name" value="Penicillin-binding protein 2"/>
    <property type="match status" value="1"/>
</dbReference>
<evidence type="ECO:0000259" key="15">
    <source>
        <dbReference type="Pfam" id="PF03717"/>
    </source>
</evidence>
<evidence type="ECO:0000259" key="14">
    <source>
        <dbReference type="Pfam" id="PF00905"/>
    </source>
</evidence>
<dbReference type="InterPro" id="IPR001460">
    <property type="entry name" value="PCN-bd_Tpept"/>
</dbReference>
<dbReference type="GO" id="GO:0071972">
    <property type="term" value="F:peptidoglycan L,D-transpeptidase activity"/>
    <property type="evidence" value="ECO:0007669"/>
    <property type="project" value="TreeGrafter"/>
</dbReference>
<feature type="domain" description="Penicillin-binding protein dimerisation" evidence="15">
    <location>
        <begin position="48"/>
        <end position="205"/>
    </location>
</feature>
<evidence type="ECO:0000256" key="6">
    <source>
        <dbReference type="ARBA" id="ARBA00022670"/>
    </source>
</evidence>
<dbReference type="Pfam" id="PF00905">
    <property type="entry name" value="Transpeptidase"/>
    <property type="match status" value="1"/>
</dbReference>
<evidence type="ECO:0000256" key="13">
    <source>
        <dbReference type="ARBA" id="ARBA00023316"/>
    </source>
</evidence>
<dbReference type="GO" id="GO:0008360">
    <property type="term" value="P:regulation of cell shape"/>
    <property type="evidence" value="ECO:0007669"/>
    <property type="project" value="UniProtKB-KW"/>
</dbReference>
<dbReference type="Proteomes" id="UP000824014">
    <property type="component" value="Unassembled WGS sequence"/>
</dbReference>
<evidence type="ECO:0000256" key="11">
    <source>
        <dbReference type="ARBA" id="ARBA00022989"/>
    </source>
</evidence>
<reference evidence="16" key="2">
    <citation type="submission" date="2021-04" db="EMBL/GenBank/DDBJ databases">
        <authorList>
            <person name="Gilroy R."/>
        </authorList>
    </citation>
    <scope>NUCLEOTIDE SEQUENCE</scope>
    <source>
        <strain evidence="16">ChiHjej11B10-19426</strain>
    </source>
</reference>
<gene>
    <name evidence="16" type="primary">mrdA</name>
    <name evidence="16" type="ORF">H9816_06815</name>
</gene>
<keyword evidence="13" id="KW-0961">Cell wall biogenesis/degradation</keyword>
<evidence type="ECO:0000256" key="7">
    <source>
        <dbReference type="ARBA" id="ARBA00022692"/>
    </source>
</evidence>
<dbReference type="Gene3D" id="3.30.1390.30">
    <property type="entry name" value="Penicillin-binding protein 2a, domain 3"/>
    <property type="match status" value="1"/>
</dbReference>
<evidence type="ECO:0000313" key="16">
    <source>
        <dbReference type="EMBL" id="HIZ15603.1"/>
    </source>
</evidence>
<dbReference type="EC" id="3.4.16.4" evidence="16"/>
<dbReference type="EMBL" id="DXCC01000023">
    <property type="protein sequence ID" value="HIZ15603.1"/>
    <property type="molecule type" value="Genomic_DNA"/>
</dbReference>
<dbReference type="Gene3D" id="3.90.1310.10">
    <property type="entry name" value="Penicillin-binding protein 2a (Domain 2)"/>
    <property type="match status" value="1"/>
</dbReference>
<sequence length="606" mass="67616">MNRRAAILSLFIVAAFAIIVLRLFDIQILDDSYKRAARNNVLRQEVQHPPRGEVYDRNGELLVRSIPSYDLMAIPRDVQAFDTVALARITGVTPEKIATELRRAARYSMRRPSLIIKQISLEAKLLFDEGNFPGFYTVYRTMRSYPRKIAGNLLGYISEVDEATIQRDDYYQRGDYRGMSGIELTYEEVLRGEKGLKVNVVDVHGITQGSYQDGEADLQPIPGTAITTSLDADLQALGEELMRDKVGSIIAIEPATGEILVMVSSPGYDPDELVGRDRGNNYIKLLRNPRHPLFNRGVMSRYPPGSTFKLVNGLIALQEGVITPSQRYPCHGGYTIGRGVKCHNHPSPVSLQQAVQMSCNTYFCYALRNILDNNRYASTKDAFDVWNDYVYSFGFGRSLGSDLAGELSGFVPTRATYDRIYHGRWNSLTVISLSIGQGELGCTPLQMANLAAILANRGYYYTPHIVRHIDGRDSLDARFYEKHYTKVDPSHFGIVVEGMYDAVHKAGGTGRLAYVPGLDICGKTGTAQNPHGKDHATFLCFAPKDDPKIAVSVYVEHGGFGGSVAAPIASLIVEQYLTDTITRPALMDYIKQTRIAYPYYDRQQQR</sequence>
<keyword evidence="5 16" id="KW-0121">Carboxypeptidase</keyword>
<dbReference type="PANTHER" id="PTHR30627:SF2">
    <property type="entry name" value="PEPTIDOGLYCAN D,D-TRANSPEPTIDASE MRDA"/>
    <property type="match status" value="1"/>
</dbReference>
<dbReference type="PANTHER" id="PTHR30627">
    <property type="entry name" value="PEPTIDOGLYCAN D,D-TRANSPEPTIDASE"/>
    <property type="match status" value="1"/>
</dbReference>
<dbReference type="InterPro" id="IPR005311">
    <property type="entry name" value="PBP_dimer"/>
</dbReference>
<evidence type="ECO:0000313" key="17">
    <source>
        <dbReference type="Proteomes" id="UP000824014"/>
    </source>
</evidence>
<dbReference type="Gene3D" id="3.40.710.10">
    <property type="entry name" value="DD-peptidase/beta-lactamase superfamily"/>
    <property type="match status" value="1"/>
</dbReference>
<dbReference type="GO" id="GO:0009002">
    <property type="term" value="F:serine-type D-Ala-D-Ala carboxypeptidase activity"/>
    <property type="evidence" value="ECO:0007669"/>
    <property type="project" value="UniProtKB-EC"/>
</dbReference>
<evidence type="ECO:0000256" key="8">
    <source>
        <dbReference type="ARBA" id="ARBA00022801"/>
    </source>
</evidence>
<keyword evidence="6" id="KW-0645">Protease</keyword>
<dbReference type="Pfam" id="PF03717">
    <property type="entry name" value="PBP_dimer"/>
    <property type="match status" value="1"/>
</dbReference>
<keyword evidence="7" id="KW-0812">Transmembrane</keyword>
<dbReference type="AlphaFoldDB" id="A0A9D2DEN3"/>
<proteinExistence type="predicted"/>
<comment type="caution">
    <text evidence="16">The sequence shown here is derived from an EMBL/GenBank/DDBJ whole genome shotgun (WGS) entry which is preliminary data.</text>
</comment>
<name>A0A9D2DEN3_9BACT</name>
<dbReference type="NCBIfam" id="TIGR03423">
    <property type="entry name" value="pbp2_mrdA"/>
    <property type="match status" value="1"/>
</dbReference>
<comment type="subcellular location">
    <subcellularLocation>
        <location evidence="2">Cell membrane</location>
    </subcellularLocation>
    <subcellularLocation>
        <location evidence="1">Membrane</location>
        <topology evidence="1">Single-pass membrane protein</topology>
    </subcellularLocation>
</comment>